<gene>
    <name evidence="8" type="ORF">IW256_006516</name>
</gene>
<evidence type="ECO:0000313" key="8">
    <source>
        <dbReference type="EMBL" id="MBG6092403.1"/>
    </source>
</evidence>
<evidence type="ECO:0000256" key="5">
    <source>
        <dbReference type="PROSITE-ProRule" id="PRU01016"/>
    </source>
</evidence>
<dbReference type="InterPro" id="IPR011257">
    <property type="entry name" value="DNA_glycosylase"/>
</dbReference>
<evidence type="ECO:0000256" key="3">
    <source>
        <dbReference type="ARBA" id="ARBA00022691"/>
    </source>
</evidence>
<dbReference type="SUPFAM" id="SSF48150">
    <property type="entry name" value="DNA-glycosylase"/>
    <property type="match status" value="1"/>
</dbReference>
<evidence type="ECO:0000256" key="6">
    <source>
        <dbReference type="RuleBase" id="RU000416"/>
    </source>
</evidence>
<dbReference type="PANTHER" id="PTHR10629:SF52">
    <property type="entry name" value="DNA (CYTOSINE-5)-METHYLTRANSFERASE 1"/>
    <property type="match status" value="1"/>
</dbReference>
<dbReference type="PRINTS" id="PR00105">
    <property type="entry name" value="C5METTRFRASE"/>
</dbReference>
<comment type="catalytic activity">
    <reaction evidence="7">
        <text>a 2'-deoxycytidine in DNA + S-adenosyl-L-methionine = a 5-methyl-2'-deoxycytidine in DNA + S-adenosyl-L-homocysteine + H(+)</text>
        <dbReference type="Rhea" id="RHEA:13681"/>
        <dbReference type="Rhea" id="RHEA-COMP:11369"/>
        <dbReference type="Rhea" id="RHEA-COMP:11370"/>
        <dbReference type="ChEBI" id="CHEBI:15378"/>
        <dbReference type="ChEBI" id="CHEBI:57856"/>
        <dbReference type="ChEBI" id="CHEBI:59789"/>
        <dbReference type="ChEBI" id="CHEBI:85452"/>
        <dbReference type="ChEBI" id="CHEBI:85454"/>
        <dbReference type="EC" id="2.1.1.37"/>
    </reaction>
</comment>
<comment type="caution">
    <text evidence="8">The sequence shown here is derived from an EMBL/GenBank/DDBJ whole genome shotgun (WGS) entry which is preliminary data.</text>
</comment>
<organism evidence="8 9">
    <name type="scientific">Actinomadura viridis</name>
    <dbReference type="NCBI Taxonomy" id="58110"/>
    <lineage>
        <taxon>Bacteria</taxon>
        <taxon>Bacillati</taxon>
        <taxon>Actinomycetota</taxon>
        <taxon>Actinomycetes</taxon>
        <taxon>Streptosporangiales</taxon>
        <taxon>Thermomonosporaceae</taxon>
        <taxon>Actinomadura</taxon>
    </lineage>
</organism>
<keyword evidence="4" id="KW-0680">Restriction system</keyword>
<dbReference type="GO" id="GO:0009307">
    <property type="term" value="P:DNA restriction-modification system"/>
    <property type="evidence" value="ECO:0007669"/>
    <property type="project" value="UniProtKB-KW"/>
</dbReference>
<dbReference type="RefSeq" id="WP_197014596.1">
    <property type="nucleotide sequence ID" value="NZ_BAABES010000012.1"/>
</dbReference>
<comment type="similarity">
    <text evidence="5 6">Belongs to the class I-like SAM-binding methyltransferase superfamily. C5-methyltransferase family.</text>
</comment>
<evidence type="ECO:0000313" key="9">
    <source>
        <dbReference type="Proteomes" id="UP000614047"/>
    </source>
</evidence>
<dbReference type="NCBIfam" id="TIGR00675">
    <property type="entry name" value="dcm"/>
    <property type="match status" value="1"/>
</dbReference>
<dbReference type="GO" id="GO:0044027">
    <property type="term" value="P:negative regulation of gene expression via chromosomal CpG island methylation"/>
    <property type="evidence" value="ECO:0007669"/>
    <property type="project" value="TreeGrafter"/>
</dbReference>
<dbReference type="EMBL" id="JADOUA010000001">
    <property type="protein sequence ID" value="MBG6092403.1"/>
    <property type="molecule type" value="Genomic_DNA"/>
</dbReference>
<dbReference type="SUPFAM" id="SSF53335">
    <property type="entry name" value="S-adenosyl-L-methionine-dependent methyltransferases"/>
    <property type="match status" value="1"/>
</dbReference>
<dbReference type="GO" id="GO:0032259">
    <property type="term" value="P:methylation"/>
    <property type="evidence" value="ECO:0007669"/>
    <property type="project" value="UniProtKB-KW"/>
</dbReference>
<feature type="active site" evidence="5">
    <location>
        <position position="121"/>
    </location>
</feature>
<evidence type="ECO:0000256" key="4">
    <source>
        <dbReference type="ARBA" id="ARBA00022747"/>
    </source>
</evidence>
<keyword evidence="9" id="KW-1185">Reference proteome</keyword>
<dbReference type="InterPro" id="IPR018117">
    <property type="entry name" value="C5_DNA_meth_AS"/>
</dbReference>
<dbReference type="InterPro" id="IPR001525">
    <property type="entry name" value="C5_MeTfrase"/>
</dbReference>
<dbReference type="InterPro" id="IPR050390">
    <property type="entry name" value="C5-Methyltransferase"/>
</dbReference>
<dbReference type="InterPro" id="IPR029063">
    <property type="entry name" value="SAM-dependent_MTases_sf"/>
</dbReference>
<dbReference type="InterPro" id="IPR023170">
    <property type="entry name" value="HhH_base_excis_C"/>
</dbReference>
<keyword evidence="2 5" id="KW-0808">Transferase</keyword>
<dbReference type="EC" id="2.1.1.37" evidence="7"/>
<keyword evidence="1 5" id="KW-0489">Methyltransferase</keyword>
<evidence type="ECO:0000256" key="7">
    <source>
        <dbReference type="RuleBase" id="RU000417"/>
    </source>
</evidence>
<evidence type="ECO:0000256" key="2">
    <source>
        <dbReference type="ARBA" id="ARBA00022679"/>
    </source>
</evidence>
<dbReference type="Gene3D" id="1.10.1670.10">
    <property type="entry name" value="Helix-hairpin-Helix base-excision DNA repair enzymes (C-terminal)"/>
    <property type="match status" value="1"/>
</dbReference>
<dbReference type="Gene3D" id="3.40.50.150">
    <property type="entry name" value="Vaccinia Virus protein VP39"/>
    <property type="match status" value="1"/>
</dbReference>
<dbReference type="Proteomes" id="UP000614047">
    <property type="component" value="Unassembled WGS sequence"/>
</dbReference>
<keyword evidence="3 5" id="KW-0949">S-adenosyl-L-methionine</keyword>
<proteinExistence type="inferred from homology"/>
<dbReference type="PROSITE" id="PS51679">
    <property type="entry name" value="SAM_MT_C5"/>
    <property type="match status" value="1"/>
</dbReference>
<evidence type="ECO:0000256" key="1">
    <source>
        <dbReference type="ARBA" id="ARBA00022603"/>
    </source>
</evidence>
<accession>A0A931GLT4</accession>
<dbReference type="GO" id="GO:0003677">
    <property type="term" value="F:DNA binding"/>
    <property type="evidence" value="ECO:0007669"/>
    <property type="project" value="TreeGrafter"/>
</dbReference>
<protein>
    <recommendedName>
        <fullName evidence="7">Cytosine-specific methyltransferase</fullName>
        <ecNumber evidence="7">2.1.1.37</ecNumber>
    </recommendedName>
</protein>
<name>A0A931GLT4_9ACTN</name>
<dbReference type="Pfam" id="PF00145">
    <property type="entry name" value="DNA_methylase"/>
    <property type="match status" value="1"/>
</dbReference>
<dbReference type="PANTHER" id="PTHR10629">
    <property type="entry name" value="CYTOSINE-SPECIFIC METHYLTRANSFERASE"/>
    <property type="match status" value="1"/>
</dbReference>
<sequence>MQEPHYGVPLERSDYLELKRHRNSCTPERFSAWLEKHGAGRRLALDLFSGAGGLSLGLQRAGWTLAAAVDYDERALETHAANFPGMSLHMDLGDPAERDRLEEVLEPAVGKIDLVAGGPPCQPFSRAGRSKIRHLVEHHGRDPHDLRKELWSAYLDVVKRIKPRAVLMENVPDMGLGDDFFVVRVIEQQLEELGYATEVRLVDAWRYGVPQHRKRLILLARNDIEKFEWQSACAEDERTTLREAIGDLPPLHAVPLERVGERRLRYFTPRELQSSFAAEMRKRAPQEVVWDHMSRRVREDDWIIFKKMNSKTLYSEIDPELQRYNADDFTDKYKKLDWEDLSRSITAHIAKDGYWYIHPDQNRTLTVREAARIQTFPDRFRFAGTRSDAFRQIGNAVPPFLGEAAARTLLPSEKSNSRVSLQPYWRTVRHELTIWAERQRDNGEWHQLPKLYPLHASVVAVLSSARIRLDQLRKIVATVQNESTLTQSALDSLLAEVPTEATRKHIQRLAVLLDDSDAWSQERRREIPEHLKMKKSESRLYLLLIDDDLLWVGQSALRVAARLNDSSSDLTNRLSDGRVDLVRLVGAGEKAPLRMAALRLIGNSLCRARQPICHECPLAQFCKWRKRAAPDDLFSAALNPESAG</sequence>
<dbReference type="GO" id="GO:0006281">
    <property type="term" value="P:DNA repair"/>
    <property type="evidence" value="ECO:0007669"/>
    <property type="project" value="InterPro"/>
</dbReference>
<dbReference type="PROSITE" id="PS00094">
    <property type="entry name" value="C5_MTASE_1"/>
    <property type="match status" value="1"/>
</dbReference>
<dbReference type="AlphaFoldDB" id="A0A931GLT4"/>
<dbReference type="GO" id="GO:0003886">
    <property type="term" value="F:DNA (cytosine-5-)-methyltransferase activity"/>
    <property type="evidence" value="ECO:0007669"/>
    <property type="project" value="UniProtKB-EC"/>
</dbReference>
<reference evidence="8" key="1">
    <citation type="submission" date="2020-11" db="EMBL/GenBank/DDBJ databases">
        <title>Sequencing the genomes of 1000 actinobacteria strains.</title>
        <authorList>
            <person name="Klenk H.-P."/>
        </authorList>
    </citation>
    <scope>NUCLEOTIDE SEQUENCE</scope>
    <source>
        <strain evidence="8">DSM 43175</strain>
    </source>
</reference>
<dbReference type="Gene3D" id="3.90.120.10">
    <property type="entry name" value="DNA Methylase, subunit A, domain 2"/>
    <property type="match status" value="1"/>
</dbReference>